<dbReference type="AlphaFoldDB" id="A0A1U9ZTK0"/>
<evidence type="ECO:0000313" key="1">
    <source>
        <dbReference type="EMBL" id="AQZ61290.1"/>
    </source>
</evidence>
<dbReference type="EMBL" id="CP017717">
    <property type="protein sequence ID" value="AQZ61290.1"/>
    <property type="molecule type" value="Genomic_DNA"/>
</dbReference>
<protein>
    <recommendedName>
        <fullName evidence="3">Polyketide cyclase</fullName>
    </recommendedName>
</protein>
<dbReference type="RefSeq" id="WP_080037408.1">
    <property type="nucleotide sequence ID" value="NZ_CP017717.1"/>
</dbReference>
<organism evidence="1 2">
    <name type="scientific">[Actinomadura] parvosata subsp. kistnae</name>
    <dbReference type="NCBI Taxonomy" id="1909395"/>
    <lineage>
        <taxon>Bacteria</taxon>
        <taxon>Bacillati</taxon>
        <taxon>Actinomycetota</taxon>
        <taxon>Actinomycetes</taxon>
        <taxon>Streptosporangiales</taxon>
        <taxon>Streptosporangiaceae</taxon>
        <taxon>Nonomuraea</taxon>
    </lineage>
</organism>
<reference evidence="2" key="1">
    <citation type="journal article" date="2017" name="Med. Chem. Commun.">
        <title>Nonomuraea sp. ATCC 55076 harbours the largest actinomycete chromosome to date and the kistamicin biosynthetic gene cluster.</title>
        <authorList>
            <person name="Nazari B."/>
            <person name="Forneris C.C."/>
            <person name="Gibson M.I."/>
            <person name="Moon K."/>
            <person name="Schramma K.R."/>
            <person name="Seyedsayamdost M.R."/>
        </authorList>
    </citation>
    <scope>NUCLEOTIDE SEQUENCE [LARGE SCALE GENOMIC DNA]</scope>
    <source>
        <strain evidence="2">ATCC 55076</strain>
    </source>
</reference>
<dbReference type="STRING" id="1909395.BKM31_07150"/>
<dbReference type="KEGG" id="noa:BKM31_07150"/>
<dbReference type="Proteomes" id="UP000190797">
    <property type="component" value="Chromosome"/>
</dbReference>
<dbReference type="SUPFAM" id="SSF55961">
    <property type="entry name" value="Bet v1-like"/>
    <property type="match status" value="1"/>
</dbReference>
<name>A0A1U9ZTK0_9ACTN</name>
<accession>A0A1U9ZTK0</accession>
<keyword evidence="2" id="KW-1185">Reference proteome</keyword>
<proteinExistence type="predicted"/>
<evidence type="ECO:0000313" key="2">
    <source>
        <dbReference type="Proteomes" id="UP000190797"/>
    </source>
</evidence>
<evidence type="ECO:0008006" key="3">
    <source>
        <dbReference type="Google" id="ProtNLM"/>
    </source>
</evidence>
<gene>
    <name evidence="1" type="ORF">BKM31_07150</name>
</gene>
<sequence length="133" mass="14424">MTTRKKLLAQAAGIVEAPAARVWDALAAELLPDGRRSGRFTVEDVPGHTSTVEVTGHTIAFQGGWWYRGEWSVEPHPQGALVVHRVFNVAQRLRWGVPLANRLFIGFAESTRAGFLDGLAKVGRRAGGAVRPA</sequence>